<dbReference type="RefSeq" id="WP_341682912.1">
    <property type="nucleotide sequence ID" value="NZ_JBBYHT010000003.1"/>
</dbReference>
<gene>
    <name evidence="3" type="ORF">AAEO58_07805</name>
</gene>
<feature type="domain" description="Glycosyltransferase subfamily 4-like N-terminal" evidence="2">
    <location>
        <begin position="3"/>
        <end position="156"/>
    </location>
</feature>
<dbReference type="SUPFAM" id="SSF53756">
    <property type="entry name" value="UDP-Glycosyltransferase/glycogen phosphorylase"/>
    <property type="match status" value="1"/>
</dbReference>
<keyword evidence="4" id="KW-1185">Reference proteome</keyword>
<reference evidence="3 4" key="1">
    <citation type="submission" date="2024-04" db="EMBL/GenBank/DDBJ databases">
        <title>Flavobacterium sp. DGU41 16S ribosomal RNA gene Genome sequencing and assembly.</title>
        <authorList>
            <person name="Park S."/>
        </authorList>
    </citation>
    <scope>NUCLEOTIDE SEQUENCE [LARGE SCALE GENOMIC DNA]</scope>
    <source>
        <strain evidence="3 4">DGU41</strain>
    </source>
</reference>
<proteinExistence type="predicted"/>
<name>A0ABU9I6S5_9FLAO</name>
<protein>
    <submittedName>
        <fullName evidence="3">Glycosyltransferase family 4 protein</fullName>
        <ecNumber evidence="3">2.4.-.-</ecNumber>
    </submittedName>
</protein>
<feature type="domain" description="Glycosyl transferase family 1" evidence="1">
    <location>
        <begin position="263"/>
        <end position="355"/>
    </location>
</feature>
<dbReference type="InterPro" id="IPR028098">
    <property type="entry name" value="Glyco_trans_4-like_N"/>
</dbReference>
<evidence type="ECO:0000259" key="1">
    <source>
        <dbReference type="Pfam" id="PF00534"/>
    </source>
</evidence>
<dbReference type="EC" id="2.4.-.-" evidence="3"/>
<dbReference type="Pfam" id="PF00534">
    <property type="entry name" value="Glycos_transf_1"/>
    <property type="match status" value="1"/>
</dbReference>
<dbReference type="PANTHER" id="PTHR12526:SF630">
    <property type="entry name" value="GLYCOSYLTRANSFERASE"/>
    <property type="match status" value="1"/>
</dbReference>
<evidence type="ECO:0000313" key="4">
    <source>
        <dbReference type="Proteomes" id="UP001393056"/>
    </source>
</evidence>
<keyword evidence="3" id="KW-0328">Glycosyltransferase</keyword>
<dbReference type="GO" id="GO:0016757">
    <property type="term" value="F:glycosyltransferase activity"/>
    <property type="evidence" value="ECO:0007669"/>
    <property type="project" value="UniProtKB-KW"/>
</dbReference>
<organism evidence="3 4">
    <name type="scientific">Flavobacterium helocola</name>
    <dbReference type="NCBI Taxonomy" id="3139139"/>
    <lineage>
        <taxon>Bacteria</taxon>
        <taxon>Pseudomonadati</taxon>
        <taxon>Bacteroidota</taxon>
        <taxon>Flavobacteriia</taxon>
        <taxon>Flavobacteriales</taxon>
        <taxon>Flavobacteriaceae</taxon>
        <taxon>Flavobacterium</taxon>
    </lineage>
</organism>
<sequence length="381" mass="43453">MKILLVSIPNHHFFQWANQLKEAGHEVHWFDITDGAGFSDKINWVTQYAGWKLRWNFPFRHRLKKQFPSLYQSIQNINERSVSSTFNRLVTNLQPDVIHVFEMQLSGHPIFSVLEQHTSIPLIYSSWGSDMFQYERLGLTTPFVKKFLNRVDYLITDCNRDYKKALQLGFKNKFLGVFPGNGGVDFIKEAILAPSARATIMVKGYEDGVGKALVVLRAIANYAPQVLDCYKLLVYSADEVVVQYLNSSSFYKKHNISVFLRSSYIPNNQIITYMGQSVLHIANSVSDGMPNVVLEAMGMGAFPIQSNPGHVTEEVITHQKNGLLISSPESEEEIAHHITIALANLPMREAAQEYNTSYMHNHYDRQQLKAKIVALYSQIFN</sequence>
<dbReference type="Proteomes" id="UP001393056">
    <property type="component" value="Unassembled WGS sequence"/>
</dbReference>
<dbReference type="PANTHER" id="PTHR12526">
    <property type="entry name" value="GLYCOSYLTRANSFERASE"/>
    <property type="match status" value="1"/>
</dbReference>
<keyword evidence="3" id="KW-0808">Transferase</keyword>
<evidence type="ECO:0000259" key="2">
    <source>
        <dbReference type="Pfam" id="PF13477"/>
    </source>
</evidence>
<dbReference type="CDD" id="cd03801">
    <property type="entry name" value="GT4_PimA-like"/>
    <property type="match status" value="1"/>
</dbReference>
<accession>A0ABU9I6S5</accession>
<dbReference type="InterPro" id="IPR001296">
    <property type="entry name" value="Glyco_trans_1"/>
</dbReference>
<dbReference type="EMBL" id="JBBYHT010000003">
    <property type="protein sequence ID" value="MEL1247946.1"/>
    <property type="molecule type" value="Genomic_DNA"/>
</dbReference>
<dbReference type="Gene3D" id="3.40.50.2000">
    <property type="entry name" value="Glycogen Phosphorylase B"/>
    <property type="match status" value="2"/>
</dbReference>
<dbReference type="Pfam" id="PF13477">
    <property type="entry name" value="Glyco_trans_4_2"/>
    <property type="match status" value="1"/>
</dbReference>
<comment type="caution">
    <text evidence="3">The sequence shown here is derived from an EMBL/GenBank/DDBJ whole genome shotgun (WGS) entry which is preliminary data.</text>
</comment>
<evidence type="ECO:0000313" key="3">
    <source>
        <dbReference type="EMBL" id="MEL1247946.1"/>
    </source>
</evidence>